<dbReference type="EMBL" id="AKHW03005440">
    <property type="protein sequence ID" value="KYO27047.1"/>
    <property type="molecule type" value="Genomic_DNA"/>
</dbReference>
<feature type="region of interest" description="Disordered" evidence="1">
    <location>
        <begin position="56"/>
        <end position="106"/>
    </location>
</feature>
<evidence type="ECO:0000256" key="1">
    <source>
        <dbReference type="SAM" id="MobiDB-lite"/>
    </source>
</evidence>
<organism evidence="2 3">
    <name type="scientific">Alligator mississippiensis</name>
    <name type="common">American alligator</name>
    <dbReference type="NCBI Taxonomy" id="8496"/>
    <lineage>
        <taxon>Eukaryota</taxon>
        <taxon>Metazoa</taxon>
        <taxon>Chordata</taxon>
        <taxon>Craniata</taxon>
        <taxon>Vertebrata</taxon>
        <taxon>Euteleostomi</taxon>
        <taxon>Archelosauria</taxon>
        <taxon>Archosauria</taxon>
        <taxon>Crocodylia</taxon>
        <taxon>Alligatoridae</taxon>
        <taxon>Alligatorinae</taxon>
        <taxon>Alligator</taxon>
    </lineage>
</organism>
<feature type="compositionally biased region" description="Polar residues" evidence="1">
    <location>
        <begin position="95"/>
        <end position="106"/>
    </location>
</feature>
<evidence type="ECO:0000313" key="2">
    <source>
        <dbReference type="EMBL" id="KYO27047.1"/>
    </source>
</evidence>
<dbReference type="Proteomes" id="UP000050525">
    <property type="component" value="Unassembled WGS sequence"/>
</dbReference>
<name>A0A151MR91_ALLMI</name>
<reference evidence="2 3" key="1">
    <citation type="journal article" date="2012" name="Genome Biol.">
        <title>Sequencing three crocodilian genomes to illuminate the evolution of archosaurs and amniotes.</title>
        <authorList>
            <person name="St John J.A."/>
            <person name="Braun E.L."/>
            <person name="Isberg S.R."/>
            <person name="Miles L.G."/>
            <person name="Chong A.Y."/>
            <person name="Gongora J."/>
            <person name="Dalzell P."/>
            <person name="Moran C."/>
            <person name="Bed'hom B."/>
            <person name="Abzhanov A."/>
            <person name="Burgess S.C."/>
            <person name="Cooksey A.M."/>
            <person name="Castoe T.A."/>
            <person name="Crawford N.G."/>
            <person name="Densmore L.D."/>
            <person name="Drew J.C."/>
            <person name="Edwards S.V."/>
            <person name="Faircloth B.C."/>
            <person name="Fujita M.K."/>
            <person name="Greenwold M.J."/>
            <person name="Hoffmann F.G."/>
            <person name="Howard J.M."/>
            <person name="Iguchi T."/>
            <person name="Janes D.E."/>
            <person name="Khan S.Y."/>
            <person name="Kohno S."/>
            <person name="de Koning A.J."/>
            <person name="Lance S.L."/>
            <person name="McCarthy F.M."/>
            <person name="McCormack J.E."/>
            <person name="Merchant M.E."/>
            <person name="Peterson D.G."/>
            <person name="Pollock D.D."/>
            <person name="Pourmand N."/>
            <person name="Raney B.J."/>
            <person name="Roessler K.A."/>
            <person name="Sanford J.R."/>
            <person name="Sawyer R.H."/>
            <person name="Schmidt C.J."/>
            <person name="Triplett E.W."/>
            <person name="Tuberville T.D."/>
            <person name="Venegas-Anaya M."/>
            <person name="Howard J.T."/>
            <person name="Jarvis E.D."/>
            <person name="Guillette L.J.Jr."/>
            <person name="Glenn T.C."/>
            <person name="Green R.E."/>
            <person name="Ray D.A."/>
        </authorList>
    </citation>
    <scope>NUCLEOTIDE SEQUENCE [LARGE SCALE GENOMIC DNA]</scope>
    <source>
        <strain evidence="2">KSC_2009_1</strain>
    </source>
</reference>
<comment type="caution">
    <text evidence="2">The sequence shown here is derived from an EMBL/GenBank/DDBJ whole genome shotgun (WGS) entry which is preliminary data.</text>
</comment>
<dbReference type="AlphaFoldDB" id="A0A151MR91"/>
<protein>
    <submittedName>
        <fullName evidence="2">Uncharacterized protein</fullName>
    </submittedName>
</protein>
<evidence type="ECO:0000313" key="3">
    <source>
        <dbReference type="Proteomes" id="UP000050525"/>
    </source>
</evidence>
<proteinExistence type="predicted"/>
<accession>A0A151MR91</accession>
<gene>
    <name evidence="2" type="ORF">Y1Q_0008399</name>
</gene>
<keyword evidence="3" id="KW-1185">Reference proteome</keyword>
<sequence>MADPIPLSTQVVRFIPSSYRGIGGEHQLQICSGGRSCPPYACAPATWMPAWAQTGRPKENCPPLRGPHLSPPLEKCTRGGTLHPEDKPRGGHCQHQVNGSQWGWGL</sequence>